<name>A0A1E5JKP6_9GAMM</name>
<dbReference type="RefSeq" id="WP_069683619.1">
    <property type="nucleotide sequence ID" value="NZ_LSOG01000108.1"/>
</dbReference>
<keyword evidence="3" id="KW-1185">Reference proteome</keyword>
<keyword evidence="1" id="KW-1133">Transmembrane helix</keyword>
<gene>
    <name evidence="2" type="ORF">lpari_03885</name>
</gene>
<evidence type="ECO:0000313" key="3">
    <source>
        <dbReference type="Proteomes" id="UP000095229"/>
    </source>
</evidence>
<keyword evidence="1" id="KW-0472">Membrane</keyword>
<dbReference type="EMBL" id="LSOG01000108">
    <property type="protein sequence ID" value="OEH45115.1"/>
    <property type="molecule type" value="Genomic_DNA"/>
</dbReference>
<feature type="transmembrane region" description="Helical" evidence="1">
    <location>
        <begin position="100"/>
        <end position="117"/>
    </location>
</feature>
<feature type="transmembrane region" description="Helical" evidence="1">
    <location>
        <begin position="76"/>
        <end position="94"/>
    </location>
</feature>
<dbReference type="PATRIC" id="fig|45071.7.peg.4178"/>
<evidence type="ECO:0000313" key="2">
    <source>
        <dbReference type="EMBL" id="OEH45115.1"/>
    </source>
</evidence>
<protein>
    <submittedName>
        <fullName evidence="2">Uncharacterized protein</fullName>
    </submittedName>
</protein>
<keyword evidence="1" id="KW-0812">Transmembrane</keyword>
<comment type="caution">
    <text evidence="2">The sequence shown here is derived from an EMBL/GenBank/DDBJ whole genome shotgun (WGS) entry which is preliminary data.</text>
</comment>
<reference evidence="2 3" key="1">
    <citation type="submission" date="2016-02" db="EMBL/GenBank/DDBJ databases">
        <title>Secondary metabolites in Legionella.</title>
        <authorList>
            <person name="Tobias N.J."/>
            <person name="Bode H.B."/>
        </authorList>
    </citation>
    <scope>NUCLEOTIDE SEQUENCE [LARGE SCALE GENOMIC DNA]</scope>
    <source>
        <strain evidence="2 3">DSM 19216</strain>
    </source>
</reference>
<dbReference type="Proteomes" id="UP000095229">
    <property type="component" value="Unassembled WGS sequence"/>
</dbReference>
<sequence length="141" mass="16155">MYYEQIRNKFKTINFQHATPLDEIINELAHTEQLEQGQPGPEQLEHPGPLEQVEQLSNNRHSIFHRLNHDEKLDNAVLIAMLSGMLIFTASLYSQDNNHAVTGLAIALAAFFLRVVIELMGEALQNNNVNFVYQSHYRNGR</sequence>
<dbReference type="OrthoDB" id="5653805at2"/>
<evidence type="ECO:0000256" key="1">
    <source>
        <dbReference type="SAM" id="Phobius"/>
    </source>
</evidence>
<proteinExistence type="predicted"/>
<accession>A0A1E5JKP6</accession>
<dbReference type="AlphaFoldDB" id="A0A1E5JKP6"/>
<organism evidence="2 3">
    <name type="scientific">Legionella parisiensis</name>
    <dbReference type="NCBI Taxonomy" id="45071"/>
    <lineage>
        <taxon>Bacteria</taxon>
        <taxon>Pseudomonadati</taxon>
        <taxon>Pseudomonadota</taxon>
        <taxon>Gammaproteobacteria</taxon>
        <taxon>Legionellales</taxon>
        <taxon>Legionellaceae</taxon>
        <taxon>Legionella</taxon>
    </lineage>
</organism>